<dbReference type="GO" id="GO:0005634">
    <property type="term" value="C:nucleus"/>
    <property type="evidence" value="ECO:0007669"/>
    <property type="project" value="UniProtKB-SubCell"/>
</dbReference>
<evidence type="ECO:0000313" key="11">
    <source>
        <dbReference type="Proteomes" id="UP000663887"/>
    </source>
</evidence>
<dbReference type="AlphaFoldDB" id="A0A816UM75"/>
<evidence type="ECO:0000256" key="3">
    <source>
        <dbReference type="ARBA" id="ARBA00022737"/>
    </source>
</evidence>
<dbReference type="FunFam" id="2.10.110.10:FF:000001">
    <property type="entry name" value="Cysteine and glycine-rich protein 1"/>
    <property type="match status" value="1"/>
</dbReference>
<name>A0A816UM75_9BILA</name>
<dbReference type="InterPro" id="IPR001781">
    <property type="entry name" value="Znf_LIM"/>
</dbReference>
<evidence type="ECO:0000256" key="7">
    <source>
        <dbReference type="PROSITE-ProRule" id="PRU00125"/>
    </source>
</evidence>
<evidence type="ECO:0000256" key="1">
    <source>
        <dbReference type="ARBA" id="ARBA00004123"/>
    </source>
</evidence>
<evidence type="ECO:0000313" key="10">
    <source>
        <dbReference type="EMBL" id="CAF2112945.1"/>
    </source>
</evidence>
<sequence length="173" mass="19062">MLVLNMVFTKKVLTITTLAEHEGNLFYKQSYAPRLDSEYFASNGRVLYFGMGIGEYLVMPFKPPEVVKCPKCNQSVYAAEEVPAAGKKWHKMCFKCGLCKKMLEAMTVAEHEGNVYCKQCYGRKFGPKGYGFGQGAGTLGMDTGEHLGNKSGSEMTNKPNYAPPPGASAHHDE</sequence>
<dbReference type="PANTHER" id="PTHR24215">
    <property type="entry name" value="RHO-GTPASE-ACTIVATING PROTEIN LRG1"/>
    <property type="match status" value="1"/>
</dbReference>
<dbReference type="Pfam" id="PF00412">
    <property type="entry name" value="LIM"/>
    <property type="match status" value="1"/>
</dbReference>
<proteinExistence type="predicted"/>
<comment type="caution">
    <text evidence="10">The sequence shown here is derived from an EMBL/GenBank/DDBJ whole genome shotgun (WGS) entry which is preliminary data.</text>
</comment>
<organism evidence="10 11">
    <name type="scientific">Rotaria magnacalcarata</name>
    <dbReference type="NCBI Taxonomy" id="392030"/>
    <lineage>
        <taxon>Eukaryota</taxon>
        <taxon>Metazoa</taxon>
        <taxon>Spiralia</taxon>
        <taxon>Gnathifera</taxon>
        <taxon>Rotifera</taxon>
        <taxon>Eurotatoria</taxon>
        <taxon>Bdelloidea</taxon>
        <taxon>Philodinida</taxon>
        <taxon>Philodinidae</taxon>
        <taxon>Rotaria</taxon>
    </lineage>
</organism>
<dbReference type="CDD" id="cd09404">
    <property type="entry name" value="LIM1_MLP84B_like"/>
    <property type="match status" value="1"/>
</dbReference>
<evidence type="ECO:0000256" key="6">
    <source>
        <dbReference type="ARBA" id="ARBA00023242"/>
    </source>
</evidence>
<gene>
    <name evidence="10" type="ORF">XDN619_LOCUS21127</name>
</gene>
<dbReference type="PANTHER" id="PTHR24215:SF35">
    <property type="entry name" value="MUSCLE LIM PROTEIN MLP84B"/>
    <property type="match status" value="1"/>
</dbReference>
<keyword evidence="3" id="KW-0677">Repeat</keyword>
<evidence type="ECO:0000259" key="9">
    <source>
        <dbReference type="PROSITE" id="PS50023"/>
    </source>
</evidence>
<evidence type="ECO:0000256" key="8">
    <source>
        <dbReference type="SAM" id="MobiDB-lite"/>
    </source>
</evidence>
<evidence type="ECO:0000256" key="5">
    <source>
        <dbReference type="ARBA" id="ARBA00023038"/>
    </source>
</evidence>
<comment type="subcellular location">
    <subcellularLocation>
        <location evidence="1">Nucleus</location>
    </subcellularLocation>
</comment>
<evidence type="ECO:0000256" key="2">
    <source>
        <dbReference type="ARBA" id="ARBA00022723"/>
    </source>
</evidence>
<feature type="domain" description="LIM zinc-binding" evidence="9">
    <location>
        <begin position="67"/>
        <end position="127"/>
    </location>
</feature>
<dbReference type="PROSITE" id="PS50023">
    <property type="entry name" value="LIM_DOMAIN_2"/>
    <property type="match status" value="1"/>
</dbReference>
<dbReference type="GO" id="GO:0045214">
    <property type="term" value="P:sarcomere organization"/>
    <property type="evidence" value="ECO:0007669"/>
    <property type="project" value="TreeGrafter"/>
</dbReference>
<dbReference type="SUPFAM" id="SSF57716">
    <property type="entry name" value="Glucocorticoid receptor-like (DNA-binding domain)"/>
    <property type="match status" value="2"/>
</dbReference>
<dbReference type="GO" id="GO:0042805">
    <property type="term" value="F:actinin binding"/>
    <property type="evidence" value="ECO:0007669"/>
    <property type="project" value="TreeGrafter"/>
</dbReference>
<accession>A0A816UM75</accession>
<dbReference type="Proteomes" id="UP000663887">
    <property type="component" value="Unassembled WGS sequence"/>
</dbReference>
<protein>
    <recommendedName>
        <fullName evidence="9">LIM zinc-binding domain-containing protein</fullName>
    </recommendedName>
</protein>
<reference evidence="10" key="1">
    <citation type="submission" date="2021-02" db="EMBL/GenBank/DDBJ databases">
        <authorList>
            <person name="Nowell W R."/>
        </authorList>
    </citation>
    <scope>NUCLEOTIDE SEQUENCE</scope>
</reference>
<dbReference type="EMBL" id="CAJNRG010009376">
    <property type="protein sequence ID" value="CAF2112945.1"/>
    <property type="molecule type" value="Genomic_DNA"/>
</dbReference>
<dbReference type="GO" id="GO:0030018">
    <property type="term" value="C:Z disc"/>
    <property type="evidence" value="ECO:0007669"/>
    <property type="project" value="TreeGrafter"/>
</dbReference>
<evidence type="ECO:0000256" key="4">
    <source>
        <dbReference type="ARBA" id="ARBA00022833"/>
    </source>
</evidence>
<keyword evidence="5 7" id="KW-0440">LIM domain</keyword>
<dbReference type="GO" id="GO:0060537">
    <property type="term" value="P:muscle tissue development"/>
    <property type="evidence" value="ECO:0007669"/>
    <property type="project" value="TreeGrafter"/>
</dbReference>
<keyword evidence="6" id="KW-0539">Nucleus</keyword>
<dbReference type="GO" id="GO:0046872">
    <property type="term" value="F:metal ion binding"/>
    <property type="evidence" value="ECO:0007669"/>
    <property type="project" value="UniProtKB-KW"/>
</dbReference>
<dbReference type="PROSITE" id="PS00478">
    <property type="entry name" value="LIM_DOMAIN_1"/>
    <property type="match status" value="1"/>
</dbReference>
<keyword evidence="4 7" id="KW-0862">Zinc</keyword>
<feature type="region of interest" description="Disordered" evidence="8">
    <location>
        <begin position="143"/>
        <end position="173"/>
    </location>
</feature>
<feature type="compositionally biased region" description="Polar residues" evidence="8">
    <location>
        <begin position="150"/>
        <end position="159"/>
    </location>
</feature>
<dbReference type="GO" id="GO:0008307">
    <property type="term" value="F:structural constituent of muscle"/>
    <property type="evidence" value="ECO:0007669"/>
    <property type="project" value="TreeGrafter"/>
</dbReference>
<dbReference type="SMART" id="SM00132">
    <property type="entry name" value="LIM"/>
    <property type="match status" value="1"/>
</dbReference>
<keyword evidence="2 7" id="KW-0479">Metal-binding</keyword>
<dbReference type="Gene3D" id="2.10.110.10">
    <property type="entry name" value="Cysteine Rich Protein"/>
    <property type="match status" value="1"/>
</dbReference>